<dbReference type="InterPro" id="IPR050155">
    <property type="entry name" value="HAD-like_hydrolase_sf"/>
</dbReference>
<evidence type="ECO:0008006" key="3">
    <source>
        <dbReference type="Google" id="ProtNLM"/>
    </source>
</evidence>
<evidence type="ECO:0000313" key="2">
    <source>
        <dbReference type="Proteomes" id="UP000231259"/>
    </source>
</evidence>
<keyword evidence="2" id="KW-1185">Reference proteome</keyword>
<dbReference type="Gene3D" id="1.10.150.240">
    <property type="entry name" value="Putative phosphatase, domain 2"/>
    <property type="match status" value="1"/>
</dbReference>
<dbReference type="Proteomes" id="UP000231259">
    <property type="component" value="Unassembled WGS sequence"/>
</dbReference>
<dbReference type="GO" id="GO:0008967">
    <property type="term" value="F:phosphoglycolate phosphatase activity"/>
    <property type="evidence" value="ECO:0007669"/>
    <property type="project" value="TreeGrafter"/>
</dbReference>
<dbReference type="NCBIfam" id="TIGR01549">
    <property type="entry name" value="HAD-SF-IA-v1"/>
    <property type="match status" value="1"/>
</dbReference>
<dbReference type="PANTHER" id="PTHR43434">
    <property type="entry name" value="PHOSPHOGLYCOLATE PHOSPHATASE"/>
    <property type="match status" value="1"/>
</dbReference>
<dbReference type="SUPFAM" id="SSF56784">
    <property type="entry name" value="HAD-like"/>
    <property type="match status" value="1"/>
</dbReference>
<organism evidence="1 2">
    <name type="scientific">Puniceibacterium antarcticum</name>
    <dbReference type="NCBI Taxonomy" id="1206336"/>
    <lineage>
        <taxon>Bacteria</taxon>
        <taxon>Pseudomonadati</taxon>
        <taxon>Pseudomonadota</taxon>
        <taxon>Alphaproteobacteria</taxon>
        <taxon>Rhodobacterales</taxon>
        <taxon>Paracoccaceae</taxon>
        <taxon>Puniceibacterium</taxon>
    </lineage>
</organism>
<dbReference type="GO" id="GO:0006281">
    <property type="term" value="P:DNA repair"/>
    <property type="evidence" value="ECO:0007669"/>
    <property type="project" value="TreeGrafter"/>
</dbReference>
<reference evidence="1 2" key="1">
    <citation type="submission" date="2013-09" db="EMBL/GenBank/DDBJ databases">
        <title>Genome sequencing of Phaeobacter antarcticus sp. nov. SM1211.</title>
        <authorList>
            <person name="Zhang X.-Y."/>
            <person name="Liu C."/>
            <person name="Chen X.-L."/>
            <person name="Xie B.-B."/>
            <person name="Qin Q.-L."/>
            <person name="Rong J.-C."/>
            <person name="Zhang Y.-Z."/>
        </authorList>
    </citation>
    <scope>NUCLEOTIDE SEQUENCE [LARGE SCALE GENOMIC DNA]</scope>
    <source>
        <strain evidence="1 2">SM1211</strain>
    </source>
</reference>
<dbReference type="AlphaFoldDB" id="A0A2G8RBV6"/>
<dbReference type="InterPro" id="IPR006439">
    <property type="entry name" value="HAD-SF_hydro_IA"/>
</dbReference>
<dbReference type="PANTHER" id="PTHR43434:SF24">
    <property type="entry name" value="HYDROLASE-RELATED"/>
    <property type="match status" value="1"/>
</dbReference>
<proteinExistence type="predicted"/>
<dbReference type="Pfam" id="PF13419">
    <property type="entry name" value="HAD_2"/>
    <property type="match status" value="1"/>
</dbReference>
<dbReference type="RefSeq" id="WP_099911954.1">
    <property type="nucleotide sequence ID" value="NZ_AWWI01000117.1"/>
</dbReference>
<dbReference type="Gene3D" id="3.40.50.1000">
    <property type="entry name" value="HAD superfamily/HAD-like"/>
    <property type="match status" value="1"/>
</dbReference>
<evidence type="ECO:0000313" key="1">
    <source>
        <dbReference type="EMBL" id="PIL18973.1"/>
    </source>
</evidence>
<sequence length="232" mass="25036">MAKDPKLAELRLVVFDVDGTLVDSQADILAAMTAAFASADLAVPGRDDILGIVGLSLPEAMTVLVPGIATPLRRDLVAGYKAAYTDLRAENGVEASSPLYPHVRKVLEEMHAIPELLLGVATGKSRRGLDRLLDGHDLRHLFVTQQVADNHPSKPHPAMLKSALAETGVAAHRAVMVGDTSYDMEMARSAGMLAIGVGWGYHDRARLKDAHIILDDIRLLPGLLQQIWEQMA</sequence>
<dbReference type="InterPro" id="IPR041492">
    <property type="entry name" value="HAD_2"/>
</dbReference>
<dbReference type="InterPro" id="IPR023214">
    <property type="entry name" value="HAD_sf"/>
</dbReference>
<dbReference type="SFLD" id="SFLDG01129">
    <property type="entry name" value="C1.5:_HAD__Beta-PGM__Phosphata"/>
    <property type="match status" value="1"/>
</dbReference>
<dbReference type="GO" id="GO:0005829">
    <property type="term" value="C:cytosol"/>
    <property type="evidence" value="ECO:0007669"/>
    <property type="project" value="TreeGrafter"/>
</dbReference>
<dbReference type="InterPro" id="IPR036412">
    <property type="entry name" value="HAD-like_sf"/>
</dbReference>
<protein>
    <recommendedName>
        <fullName evidence="3">HAD family hydrolase</fullName>
    </recommendedName>
</protein>
<dbReference type="OrthoDB" id="9793014at2"/>
<dbReference type="SFLD" id="SFLDS00003">
    <property type="entry name" value="Haloacid_Dehalogenase"/>
    <property type="match status" value="1"/>
</dbReference>
<comment type="caution">
    <text evidence="1">The sequence shown here is derived from an EMBL/GenBank/DDBJ whole genome shotgun (WGS) entry which is preliminary data.</text>
</comment>
<accession>A0A2G8RBV6</accession>
<gene>
    <name evidence="1" type="ORF">P775_17050</name>
</gene>
<dbReference type="InterPro" id="IPR023198">
    <property type="entry name" value="PGP-like_dom2"/>
</dbReference>
<dbReference type="EMBL" id="AWWI01000117">
    <property type="protein sequence ID" value="PIL18973.1"/>
    <property type="molecule type" value="Genomic_DNA"/>
</dbReference>
<name>A0A2G8RBV6_9RHOB</name>